<evidence type="ECO:0000313" key="3">
    <source>
        <dbReference type="Proteomes" id="UP000225706"/>
    </source>
</evidence>
<comment type="caution">
    <text evidence="2">The sequence shown here is derived from an EMBL/GenBank/DDBJ whole genome shotgun (WGS) entry which is preliminary data.</text>
</comment>
<dbReference type="Proteomes" id="UP000225706">
    <property type="component" value="Unassembled WGS sequence"/>
</dbReference>
<proteinExistence type="predicted"/>
<sequence>MHSTSPSFRLFFLWIVIQSRWDKDCIMEESDDVVLTLLTEVYSRGTTPQHEAQEIRRHLKRWPNRNPYPSFLRRHAEAVGIRAQVLRHHQMRWGHLCFIRIW</sequence>
<accession>A0A2B4SQY2</accession>
<evidence type="ECO:0000256" key="1">
    <source>
        <dbReference type="SAM" id="SignalP"/>
    </source>
</evidence>
<name>A0A2B4SQY2_STYPI</name>
<dbReference type="AlphaFoldDB" id="A0A2B4SQY2"/>
<organism evidence="2 3">
    <name type="scientific">Stylophora pistillata</name>
    <name type="common">Smooth cauliflower coral</name>
    <dbReference type="NCBI Taxonomy" id="50429"/>
    <lineage>
        <taxon>Eukaryota</taxon>
        <taxon>Metazoa</taxon>
        <taxon>Cnidaria</taxon>
        <taxon>Anthozoa</taxon>
        <taxon>Hexacorallia</taxon>
        <taxon>Scleractinia</taxon>
        <taxon>Astrocoeniina</taxon>
        <taxon>Pocilloporidae</taxon>
        <taxon>Stylophora</taxon>
    </lineage>
</organism>
<feature type="signal peptide" evidence="1">
    <location>
        <begin position="1"/>
        <end position="19"/>
    </location>
</feature>
<keyword evidence="3" id="KW-1185">Reference proteome</keyword>
<protein>
    <submittedName>
        <fullName evidence="2">Uncharacterized protein</fullName>
    </submittedName>
</protein>
<keyword evidence="1" id="KW-0732">Signal</keyword>
<evidence type="ECO:0000313" key="2">
    <source>
        <dbReference type="EMBL" id="PFX32311.1"/>
    </source>
</evidence>
<feature type="chain" id="PRO_5012835078" evidence="1">
    <location>
        <begin position="20"/>
        <end position="102"/>
    </location>
</feature>
<reference evidence="3" key="1">
    <citation type="journal article" date="2017" name="bioRxiv">
        <title>Comparative analysis of the genomes of Stylophora pistillata and Acropora digitifera provides evidence for extensive differences between species of corals.</title>
        <authorList>
            <person name="Voolstra C.R."/>
            <person name="Li Y."/>
            <person name="Liew Y.J."/>
            <person name="Baumgarten S."/>
            <person name="Zoccola D."/>
            <person name="Flot J.-F."/>
            <person name="Tambutte S."/>
            <person name="Allemand D."/>
            <person name="Aranda M."/>
        </authorList>
    </citation>
    <scope>NUCLEOTIDE SEQUENCE [LARGE SCALE GENOMIC DNA]</scope>
</reference>
<gene>
    <name evidence="2" type="ORF">AWC38_SpisGene2898</name>
</gene>
<dbReference type="EMBL" id="LSMT01000025">
    <property type="protein sequence ID" value="PFX32311.1"/>
    <property type="molecule type" value="Genomic_DNA"/>
</dbReference>